<dbReference type="RefSeq" id="WP_274078204.1">
    <property type="nucleotide sequence ID" value="NZ_JANIAN010000001.1"/>
</dbReference>
<feature type="compositionally biased region" description="Basic residues" evidence="1">
    <location>
        <begin position="31"/>
        <end position="47"/>
    </location>
</feature>
<accession>A0A9X4CYA5</accession>
<comment type="caution">
    <text evidence="2">The sequence shown here is derived from an EMBL/GenBank/DDBJ whole genome shotgun (WGS) entry which is preliminary data.</text>
</comment>
<dbReference type="Proteomes" id="UP001150678">
    <property type="component" value="Unassembled WGS sequence"/>
</dbReference>
<feature type="region of interest" description="Disordered" evidence="1">
    <location>
        <begin position="1"/>
        <end position="54"/>
    </location>
</feature>
<sequence>MNLRSGVDQELSPPAVKQEGGSGAWVEKSKKPGARRYPRFRQSHNRHQPFPASEVSISPIHTELLILEASIGNNRSMDIEGTIKKMRKGICTIAK</sequence>
<protein>
    <submittedName>
        <fullName evidence="2">Uncharacterized protein</fullName>
    </submittedName>
</protein>
<gene>
    <name evidence="2" type="ORF">NP533_00490</name>
</gene>
<organism evidence="2 3">
    <name type="scientific">Pseudomonas asiatica</name>
    <dbReference type="NCBI Taxonomy" id="2219225"/>
    <lineage>
        <taxon>Bacteria</taxon>
        <taxon>Pseudomonadati</taxon>
        <taxon>Pseudomonadota</taxon>
        <taxon>Gammaproteobacteria</taxon>
        <taxon>Pseudomonadales</taxon>
        <taxon>Pseudomonadaceae</taxon>
        <taxon>Pseudomonas</taxon>
    </lineage>
</organism>
<dbReference type="AlphaFoldDB" id="A0A9X4CYA5"/>
<evidence type="ECO:0000313" key="2">
    <source>
        <dbReference type="EMBL" id="MDD2104668.1"/>
    </source>
</evidence>
<evidence type="ECO:0000256" key="1">
    <source>
        <dbReference type="SAM" id="MobiDB-lite"/>
    </source>
</evidence>
<reference evidence="2" key="1">
    <citation type="submission" date="2022-07" db="EMBL/GenBank/DDBJ databases">
        <title>Multi-strain Analysis of Pseudomonas putida Reveals Metabolic and Genetic Diversity.</title>
        <authorList>
            <person name="Monk J.M."/>
        </authorList>
    </citation>
    <scope>NUCLEOTIDE SEQUENCE</scope>
    <source>
        <strain evidence="2">17514</strain>
    </source>
</reference>
<evidence type="ECO:0000313" key="3">
    <source>
        <dbReference type="Proteomes" id="UP001150678"/>
    </source>
</evidence>
<dbReference type="EMBL" id="JANIAN010000001">
    <property type="protein sequence ID" value="MDD2104668.1"/>
    <property type="molecule type" value="Genomic_DNA"/>
</dbReference>
<proteinExistence type="predicted"/>
<name>A0A9X4CYA5_9PSED</name>